<dbReference type="InterPro" id="IPR006447">
    <property type="entry name" value="Myb_dom_plants"/>
</dbReference>
<dbReference type="EMBL" id="VDCV01000011">
    <property type="protein sequence ID" value="KAB5533798.1"/>
    <property type="molecule type" value="Genomic_DNA"/>
</dbReference>
<dbReference type="Proteomes" id="UP000326939">
    <property type="component" value="Chromosome 11"/>
</dbReference>
<feature type="domain" description="HTH myb-type" evidence="7">
    <location>
        <begin position="27"/>
        <end position="87"/>
    </location>
</feature>
<evidence type="ECO:0000256" key="2">
    <source>
        <dbReference type="ARBA" id="ARBA00006783"/>
    </source>
</evidence>
<evidence type="ECO:0000256" key="5">
    <source>
        <dbReference type="ARBA" id="ARBA00023163"/>
    </source>
</evidence>
<dbReference type="Gene3D" id="1.10.10.60">
    <property type="entry name" value="Homeodomain-like"/>
    <property type="match status" value="1"/>
</dbReference>
<dbReference type="InterPro" id="IPR001005">
    <property type="entry name" value="SANT/Myb"/>
</dbReference>
<dbReference type="NCBIfam" id="TIGR01557">
    <property type="entry name" value="myb_SHAQKYF"/>
    <property type="match status" value="1"/>
</dbReference>
<evidence type="ECO:0000256" key="1">
    <source>
        <dbReference type="ARBA" id="ARBA00004123"/>
    </source>
</evidence>
<comment type="subcellular location">
    <subcellularLocation>
        <location evidence="1">Nucleus</location>
    </subcellularLocation>
</comment>
<dbReference type="GO" id="GO:0003700">
    <property type="term" value="F:DNA-binding transcription factor activity"/>
    <property type="evidence" value="ECO:0007669"/>
    <property type="project" value="InterPro"/>
</dbReference>
<sequence>MPSALMQTHDREPPCFQRESGHLLITTDPKPRLRWTLELHERFVDAVTLLGGPDKATPKAIMRIMGVKGLTLYHLKSHLQKFRLGKQPQNYLNEQAIRDATDHLKNLQDAATARIFSDGLDKNMHQNEVLRTQIQAQGTLDEQLKVKHHLQKRIDAQRKYIQTILENAYRTVSAENRLFDDQRVVSEMGSMKEIFSSSNFPPIYDLQTYGDHSHDGFLPTDDSMSSCTIPMISYDDMQLQQIGTLAPCLASEEELHQMITIDGCTLKASWD</sequence>
<name>A0A5N5KUH6_9ROSI</name>
<comment type="similarity">
    <text evidence="2">Belongs to the MYB-CC family.</text>
</comment>
<dbReference type="InterPro" id="IPR025756">
    <property type="entry name" value="Myb_CC_LHEQLE"/>
</dbReference>
<keyword evidence="3" id="KW-0805">Transcription regulation</keyword>
<evidence type="ECO:0000256" key="4">
    <source>
        <dbReference type="ARBA" id="ARBA00023054"/>
    </source>
</evidence>
<accession>A0A5N5KUH6</accession>
<dbReference type="PANTHER" id="PTHR31499">
    <property type="entry name" value="MYB FAMILY TRANSCRIPTION FACTOR PHL11"/>
    <property type="match status" value="1"/>
</dbReference>
<proteinExistence type="inferred from homology"/>
<dbReference type="PROSITE" id="PS51294">
    <property type="entry name" value="HTH_MYB"/>
    <property type="match status" value="1"/>
</dbReference>
<evidence type="ECO:0000256" key="3">
    <source>
        <dbReference type="ARBA" id="ARBA00023015"/>
    </source>
</evidence>
<reference evidence="9" key="1">
    <citation type="journal article" date="2019" name="Gigascience">
        <title>De novo genome assembly of the endangered Acer yangbiense, a plant species with extremely small populations endemic to Yunnan Province, China.</title>
        <authorList>
            <person name="Yang J."/>
            <person name="Wariss H.M."/>
            <person name="Tao L."/>
            <person name="Zhang R."/>
            <person name="Yun Q."/>
            <person name="Hollingsworth P."/>
            <person name="Dao Z."/>
            <person name="Luo G."/>
            <person name="Guo H."/>
            <person name="Ma Y."/>
            <person name="Sun W."/>
        </authorList>
    </citation>
    <scope>NUCLEOTIDE SEQUENCE [LARGE SCALE GENOMIC DNA]</scope>
    <source>
        <strain evidence="9">cv. br00</strain>
    </source>
</reference>
<organism evidence="8 9">
    <name type="scientific">Salix brachista</name>
    <dbReference type="NCBI Taxonomy" id="2182728"/>
    <lineage>
        <taxon>Eukaryota</taxon>
        <taxon>Viridiplantae</taxon>
        <taxon>Streptophyta</taxon>
        <taxon>Embryophyta</taxon>
        <taxon>Tracheophyta</taxon>
        <taxon>Spermatophyta</taxon>
        <taxon>Magnoliopsida</taxon>
        <taxon>eudicotyledons</taxon>
        <taxon>Gunneridae</taxon>
        <taxon>Pentapetalae</taxon>
        <taxon>rosids</taxon>
        <taxon>fabids</taxon>
        <taxon>Malpighiales</taxon>
        <taxon>Salicaceae</taxon>
        <taxon>Saliceae</taxon>
        <taxon>Salix</taxon>
    </lineage>
</organism>
<dbReference type="PANTHER" id="PTHR31499:SF43">
    <property type="entry name" value="MYB FAMILY TRANSCRIPTION FACTOR APL"/>
    <property type="match status" value="1"/>
</dbReference>
<keyword evidence="9" id="KW-1185">Reference proteome</keyword>
<dbReference type="Pfam" id="PF00249">
    <property type="entry name" value="Myb_DNA-binding"/>
    <property type="match status" value="1"/>
</dbReference>
<dbReference type="GO" id="GO:0005634">
    <property type="term" value="C:nucleus"/>
    <property type="evidence" value="ECO:0007669"/>
    <property type="project" value="UniProtKB-SubCell"/>
</dbReference>
<protein>
    <recommendedName>
        <fullName evidence="7">HTH myb-type domain-containing protein</fullName>
    </recommendedName>
</protein>
<gene>
    <name evidence="8" type="ORF">DKX38_016884</name>
</gene>
<dbReference type="FunFam" id="1.10.10.60:FF:000002">
    <property type="entry name" value="Myb family transcription factor"/>
    <property type="match status" value="1"/>
</dbReference>
<dbReference type="InterPro" id="IPR046955">
    <property type="entry name" value="PHR1-like"/>
</dbReference>
<keyword evidence="4" id="KW-0175">Coiled coil</keyword>
<dbReference type="AlphaFoldDB" id="A0A5N5KUH6"/>
<evidence type="ECO:0000313" key="8">
    <source>
        <dbReference type="EMBL" id="KAB5533798.1"/>
    </source>
</evidence>
<dbReference type="InterPro" id="IPR009057">
    <property type="entry name" value="Homeodomain-like_sf"/>
</dbReference>
<dbReference type="SUPFAM" id="SSF46689">
    <property type="entry name" value="Homeodomain-like"/>
    <property type="match status" value="1"/>
</dbReference>
<keyword evidence="6" id="KW-0539">Nucleus</keyword>
<evidence type="ECO:0000259" key="7">
    <source>
        <dbReference type="PROSITE" id="PS51294"/>
    </source>
</evidence>
<evidence type="ECO:0000313" key="9">
    <source>
        <dbReference type="Proteomes" id="UP000326939"/>
    </source>
</evidence>
<evidence type="ECO:0000256" key="6">
    <source>
        <dbReference type="ARBA" id="ARBA00023242"/>
    </source>
</evidence>
<dbReference type="InterPro" id="IPR017930">
    <property type="entry name" value="Myb_dom"/>
</dbReference>
<comment type="caution">
    <text evidence="8">The sequence shown here is derived from an EMBL/GenBank/DDBJ whole genome shotgun (WGS) entry which is preliminary data.</text>
</comment>
<keyword evidence="5" id="KW-0804">Transcription</keyword>
<dbReference type="GO" id="GO:0003677">
    <property type="term" value="F:DNA binding"/>
    <property type="evidence" value="ECO:0007669"/>
    <property type="project" value="InterPro"/>
</dbReference>
<dbReference type="Pfam" id="PF14379">
    <property type="entry name" value="Myb_CC_LHEQLE"/>
    <property type="match status" value="1"/>
</dbReference>